<proteinExistence type="predicted"/>
<gene>
    <name evidence="2" type="ORF">DEO72_LG7g2047</name>
</gene>
<dbReference type="EMBL" id="CP039351">
    <property type="protein sequence ID" value="QCE00757.1"/>
    <property type="molecule type" value="Genomic_DNA"/>
</dbReference>
<feature type="compositionally biased region" description="Basic and acidic residues" evidence="1">
    <location>
        <begin position="27"/>
        <end position="46"/>
    </location>
</feature>
<dbReference type="Proteomes" id="UP000501690">
    <property type="component" value="Linkage Group LG7"/>
</dbReference>
<accession>A0A4D6ML76</accession>
<sequence>MPDNLNGSNDLDKPDNPDEPFQTIKPDNPDRPNDMDGPNDRDKPNDLDGSNYLDEPDDPDGPYSLDLSRSLARLGCRARSGRRTRLCRQALLDRRVSKFIMNSKHN</sequence>
<dbReference type="AlphaFoldDB" id="A0A4D6ML76"/>
<organism evidence="2 3">
    <name type="scientific">Vigna unguiculata</name>
    <name type="common">Cowpea</name>
    <dbReference type="NCBI Taxonomy" id="3917"/>
    <lineage>
        <taxon>Eukaryota</taxon>
        <taxon>Viridiplantae</taxon>
        <taxon>Streptophyta</taxon>
        <taxon>Embryophyta</taxon>
        <taxon>Tracheophyta</taxon>
        <taxon>Spermatophyta</taxon>
        <taxon>Magnoliopsida</taxon>
        <taxon>eudicotyledons</taxon>
        <taxon>Gunneridae</taxon>
        <taxon>Pentapetalae</taxon>
        <taxon>rosids</taxon>
        <taxon>fabids</taxon>
        <taxon>Fabales</taxon>
        <taxon>Fabaceae</taxon>
        <taxon>Papilionoideae</taxon>
        <taxon>50 kb inversion clade</taxon>
        <taxon>NPAAA clade</taxon>
        <taxon>indigoferoid/millettioid clade</taxon>
        <taxon>Phaseoleae</taxon>
        <taxon>Vigna</taxon>
    </lineage>
</organism>
<feature type="region of interest" description="Disordered" evidence="1">
    <location>
        <begin position="1"/>
        <end position="66"/>
    </location>
</feature>
<evidence type="ECO:0008006" key="4">
    <source>
        <dbReference type="Google" id="ProtNLM"/>
    </source>
</evidence>
<protein>
    <recommendedName>
        <fullName evidence="4">Thrombospondin-related anonymous protein</fullName>
    </recommendedName>
</protein>
<reference evidence="2 3" key="1">
    <citation type="submission" date="2019-04" db="EMBL/GenBank/DDBJ databases">
        <title>An improved genome assembly and genetic linkage map for asparagus bean, Vigna unguiculata ssp. sesquipedialis.</title>
        <authorList>
            <person name="Xia Q."/>
            <person name="Zhang R."/>
            <person name="Dong Y."/>
        </authorList>
    </citation>
    <scope>NUCLEOTIDE SEQUENCE [LARGE SCALE GENOMIC DNA]</scope>
    <source>
        <tissue evidence="2">Leaf</tissue>
    </source>
</reference>
<name>A0A4D6ML76_VIGUN</name>
<keyword evidence="3" id="KW-1185">Reference proteome</keyword>
<evidence type="ECO:0000256" key="1">
    <source>
        <dbReference type="SAM" id="MobiDB-lite"/>
    </source>
</evidence>
<evidence type="ECO:0000313" key="2">
    <source>
        <dbReference type="EMBL" id="QCE00757.1"/>
    </source>
</evidence>
<evidence type="ECO:0000313" key="3">
    <source>
        <dbReference type="Proteomes" id="UP000501690"/>
    </source>
</evidence>